<dbReference type="EMBL" id="VSSQ01001168">
    <property type="protein sequence ID" value="MPM05820.1"/>
    <property type="molecule type" value="Genomic_DNA"/>
</dbReference>
<dbReference type="InterPro" id="IPR006204">
    <property type="entry name" value="GHMP_kinase_N_dom"/>
</dbReference>
<dbReference type="InterPro" id="IPR012043">
    <property type="entry name" value="PoK"/>
</dbReference>
<dbReference type="InterPro" id="IPR014721">
    <property type="entry name" value="Ribsml_uS5_D2-typ_fold_subgr"/>
</dbReference>
<dbReference type="PANTHER" id="PTHR42282:SF1">
    <property type="entry name" value="PANTOATE KINASE"/>
    <property type="match status" value="1"/>
</dbReference>
<gene>
    <name evidence="2" type="ORF">SDC9_52115</name>
</gene>
<sequence>MGRSCVTFAPGHISGYFKRIDGSSVQTTGSLGAGVVIDKGVTVRMQEAERISIRIGDGTADDWLIREVLTTLGVTADVLVTVDMPMGAGFGMSAAGLLASYHAANCVFSLGLTPEEISAKAHAVEVAFGTGLGDVTAASGGGLVVRTQAGIAGVTLRLYPDDEIWTVSFGGISTHDVITSEEKMRQVAAAFPDKEPASLAEFMENSASFAEKSGLLPPDLLPVLAACKAAGIPASMTMLGNSVFAVGPAAEKVLKQFGEPVRLHVSRSGPVILEENHV</sequence>
<dbReference type="HAMAP" id="MF_02223">
    <property type="entry name" value="Pantoate_kinase"/>
    <property type="match status" value="1"/>
</dbReference>
<name>A0A644WPS7_9ZZZZ</name>
<dbReference type="InterPro" id="IPR020568">
    <property type="entry name" value="Ribosomal_Su5_D2-typ_SF"/>
</dbReference>
<dbReference type="SUPFAM" id="SSF54211">
    <property type="entry name" value="Ribosomal protein S5 domain 2-like"/>
    <property type="match status" value="1"/>
</dbReference>
<accession>A0A644WPS7</accession>
<evidence type="ECO:0000259" key="1">
    <source>
        <dbReference type="Pfam" id="PF00288"/>
    </source>
</evidence>
<protein>
    <recommendedName>
        <fullName evidence="1">GHMP kinase N-terminal domain-containing protein</fullName>
    </recommendedName>
</protein>
<dbReference type="GO" id="GO:0005524">
    <property type="term" value="F:ATP binding"/>
    <property type="evidence" value="ECO:0007669"/>
    <property type="project" value="InterPro"/>
</dbReference>
<dbReference type="Pfam" id="PF00288">
    <property type="entry name" value="GHMP_kinases_N"/>
    <property type="match status" value="1"/>
</dbReference>
<comment type="caution">
    <text evidence="2">The sequence shown here is derived from an EMBL/GenBank/DDBJ whole genome shotgun (WGS) entry which is preliminary data.</text>
</comment>
<proteinExistence type="inferred from homology"/>
<dbReference type="PANTHER" id="PTHR42282">
    <property type="entry name" value="PANTOATE KINASE-RELATED"/>
    <property type="match status" value="1"/>
</dbReference>
<evidence type="ECO:0000313" key="2">
    <source>
        <dbReference type="EMBL" id="MPM05820.1"/>
    </source>
</evidence>
<organism evidence="2">
    <name type="scientific">bioreactor metagenome</name>
    <dbReference type="NCBI Taxonomy" id="1076179"/>
    <lineage>
        <taxon>unclassified sequences</taxon>
        <taxon>metagenomes</taxon>
        <taxon>ecological metagenomes</taxon>
    </lineage>
</organism>
<dbReference type="PIRSF" id="PIRSF016896">
    <property type="entry name" value="GHMP_arc_MJ0969"/>
    <property type="match status" value="1"/>
</dbReference>
<feature type="domain" description="GHMP kinase N-terminal" evidence="1">
    <location>
        <begin position="71"/>
        <end position="142"/>
    </location>
</feature>
<dbReference type="Gene3D" id="3.30.230.10">
    <property type="match status" value="1"/>
</dbReference>
<reference evidence="2" key="1">
    <citation type="submission" date="2019-08" db="EMBL/GenBank/DDBJ databases">
        <authorList>
            <person name="Kucharzyk K."/>
            <person name="Murdoch R.W."/>
            <person name="Higgins S."/>
            <person name="Loffler F."/>
        </authorList>
    </citation>
    <scope>NUCLEOTIDE SEQUENCE</scope>
</reference>
<dbReference type="AlphaFoldDB" id="A0A644WPS7"/>